<protein>
    <submittedName>
        <fullName evidence="2">Uncharacterized protein</fullName>
    </submittedName>
</protein>
<reference evidence="2 3" key="1">
    <citation type="submission" date="2020-08" db="EMBL/GenBank/DDBJ databases">
        <title>Genomic Encyclopedia of Type Strains, Phase IV (KMG-IV): sequencing the most valuable type-strain genomes for metagenomic binning, comparative biology and taxonomic classification.</title>
        <authorList>
            <person name="Goeker M."/>
        </authorList>
    </citation>
    <scope>NUCLEOTIDE SEQUENCE [LARGE SCALE GENOMIC DNA]</scope>
    <source>
        <strain evidence="2 3">DSM 27163</strain>
    </source>
</reference>
<dbReference type="EMBL" id="JACIJH010000002">
    <property type="protein sequence ID" value="MBB5705840.1"/>
    <property type="molecule type" value="Genomic_DNA"/>
</dbReference>
<feature type="transmembrane region" description="Helical" evidence="1">
    <location>
        <begin position="129"/>
        <end position="150"/>
    </location>
</feature>
<comment type="caution">
    <text evidence="2">The sequence shown here is derived from an EMBL/GenBank/DDBJ whole genome shotgun (WGS) entry which is preliminary data.</text>
</comment>
<proteinExistence type="predicted"/>
<keyword evidence="1" id="KW-1133">Transmembrane helix</keyword>
<evidence type="ECO:0000256" key="1">
    <source>
        <dbReference type="SAM" id="Phobius"/>
    </source>
</evidence>
<dbReference type="Proteomes" id="UP000537161">
    <property type="component" value="Unassembled WGS sequence"/>
</dbReference>
<feature type="transmembrane region" description="Helical" evidence="1">
    <location>
        <begin position="27"/>
        <end position="47"/>
    </location>
</feature>
<keyword evidence="1" id="KW-0812">Transmembrane</keyword>
<dbReference type="AlphaFoldDB" id="A0A7W9ER55"/>
<feature type="transmembrane region" description="Helical" evidence="1">
    <location>
        <begin position="244"/>
        <end position="262"/>
    </location>
</feature>
<feature type="transmembrane region" description="Helical" evidence="1">
    <location>
        <begin position="53"/>
        <end position="77"/>
    </location>
</feature>
<keyword evidence="3" id="KW-1185">Reference proteome</keyword>
<dbReference type="RefSeq" id="WP_184096225.1">
    <property type="nucleotide sequence ID" value="NZ_JACIJH010000002.1"/>
</dbReference>
<evidence type="ECO:0000313" key="3">
    <source>
        <dbReference type="Proteomes" id="UP000537161"/>
    </source>
</evidence>
<feature type="transmembrane region" description="Helical" evidence="1">
    <location>
        <begin position="282"/>
        <end position="299"/>
    </location>
</feature>
<feature type="transmembrane region" description="Helical" evidence="1">
    <location>
        <begin position="184"/>
        <end position="203"/>
    </location>
</feature>
<name>A0A7W9ER55_9SPHN</name>
<gene>
    <name evidence="2" type="ORF">FHR21_001173</name>
</gene>
<keyword evidence="1" id="KW-0472">Membrane</keyword>
<organism evidence="2 3">
    <name type="scientific">Sphingopyxis panaciterrulae</name>
    <dbReference type="NCBI Taxonomy" id="462372"/>
    <lineage>
        <taxon>Bacteria</taxon>
        <taxon>Pseudomonadati</taxon>
        <taxon>Pseudomonadota</taxon>
        <taxon>Alphaproteobacteria</taxon>
        <taxon>Sphingomonadales</taxon>
        <taxon>Sphingomonadaceae</taxon>
        <taxon>Sphingopyxis</taxon>
    </lineage>
</organism>
<evidence type="ECO:0000313" key="2">
    <source>
        <dbReference type="EMBL" id="MBB5705840.1"/>
    </source>
</evidence>
<accession>A0A7W9ER55</accession>
<feature type="transmembrane region" description="Helical" evidence="1">
    <location>
        <begin position="89"/>
        <end position="109"/>
    </location>
</feature>
<sequence length="312" mass="35432">MAEAGNAEERGTDGIPGLMKEWHRPPLIGIFAFLAVLLTLPVAHSWSAFTREIIPAAASGPANFLLGLCGLGLLIYAIRDGQQETKGTLLGFISGLMLWTGWAAYMFAYNHMALGRPMMDITPEQSRPLSLLFMQGSFGICVATLLYFVLDKNTKCNAFRWLQRKLHLSFGRADSGQDRNFAKITFMETIYVTWFCYGFTLFLGDDRFLGYKHPATYVIVAAIGIWSLYLIWKLSKFTRIMAAIRYAIPTKALFWIVFGEYGPRLGWYKEFWLHPTEYTSEIIGVLAVTIILLILPVYMPQRKQKVRTRPKV</sequence>
<feature type="transmembrane region" description="Helical" evidence="1">
    <location>
        <begin position="215"/>
        <end position="232"/>
    </location>
</feature>